<evidence type="ECO:0000313" key="1">
    <source>
        <dbReference type="EMBL" id="CEK62847.1"/>
    </source>
</evidence>
<feature type="non-terminal residue" evidence="1">
    <location>
        <position position="199"/>
    </location>
</feature>
<gene>
    <name evidence="1" type="primary">ORF46300</name>
</gene>
<organism evidence="1">
    <name type="scientific">Arion vulgaris</name>
    <dbReference type="NCBI Taxonomy" id="1028688"/>
    <lineage>
        <taxon>Eukaryota</taxon>
        <taxon>Metazoa</taxon>
        <taxon>Spiralia</taxon>
        <taxon>Lophotrochozoa</taxon>
        <taxon>Mollusca</taxon>
        <taxon>Gastropoda</taxon>
        <taxon>Heterobranchia</taxon>
        <taxon>Euthyneura</taxon>
        <taxon>Panpulmonata</taxon>
        <taxon>Eupulmonata</taxon>
        <taxon>Stylommatophora</taxon>
        <taxon>Helicina</taxon>
        <taxon>Arionoidea</taxon>
        <taxon>Arionidae</taxon>
        <taxon>Arion</taxon>
    </lineage>
</organism>
<proteinExistence type="predicted"/>
<feature type="non-terminal residue" evidence="1">
    <location>
        <position position="1"/>
    </location>
</feature>
<dbReference type="EMBL" id="HACG01015982">
    <property type="protein sequence ID" value="CEK62847.1"/>
    <property type="molecule type" value="Transcribed_RNA"/>
</dbReference>
<protein>
    <submittedName>
        <fullName evidence="1">Uncharacterized protein</fullName>
    </submittedName>
</protein>
<name>A0A0B6Z391_9EUPU</name>
<accession>A0A0B6Z391</accession>
<dbReference type="AlphaFoldDB" id="A0A0B6Z391"/>
<sequence>ELLESVIIRLLENRLSIQSVVEAVAFEELQNIASFKGESLHQIYVRFKPGIFRFLVEAMYTDQVNSDGMYVKKILISIAHMLEFEDLKTFLQGSEKYILPFLVSKASPEATKLIKFIASLQFTNKNRRPVLMNNTKYIFSYLVRSCQKDDMERALLYLQSETDFSLGNLLRLDFQRVHNELLLHLSTHYQQVFIGLKIL</sequence>
<reference evidence="1" key="1">
    <citation type="submission" date="2014-12" db="EMBL/GenBank/DDBJ databases">
        <title>Insight into the proteome of Arion vulgaris.</title>
        <authorList>
            <person name="Aradska J."/>
            <person name="Bulat T."/>
            <person name="Smidak R."/>
            <person name="Sarate P."/>
            <person name="Gangsoo J."/>
            <person name="Sialana F."/>
            <person name="Bilban M."/>
            <person name="Lubec G."/>
        </authorList>
    </citation>
    <scope>NUCLEOTIDE SEQUENCE</scope>
    <source>
        <tissue evidence="1">Skin</tissue>
    </source>
</reference>